<dbReference type="OrthoDB" id="5598028at2759"/>
<gene>
    <name evidence="3" type="ORF">M406DRAFT_248705</name>
</gene>
<keyword evidence="4" id="KW-1185">Reference proteome</keyword>
<dbReference type="RefSeq" id="XP_040780543.1">
    <property type="nucleotide sequence ID" value="XM_040916557.1"/>
</dbReference>
<comment type="caution">
    <text evidence="3">The sequence shown here is derived from an EMBL/GenBank/DDBJ whole genome shotgun (WGS) entry which is preliminary data.</text>
</comment>
<dbReference type="Pfam" id="PF26147">
    <property type="entry name" value="AB_HYDROLASE_YMC0-YMC35"/>
    <property type="match status" value="1"/>
</dbReference>
<feature type="compositionally biased region" description="Polar residues" evidence="1">
    <location>
        <begin position="54"/>
        <end position="75"/>
    </location>
</feature>
<sequence length="648" mass="70425">MANAPPAADTQQQPSGWLGGWFSRNPVPADQSAGARDAPIVSSQSEPAPDPPTQVATASTSEVESPPITSSQQPAASWFNIFWSAKTEPEGCSEESTKAAEASTQPAPEDASVEGPVLSDPEPASKPSAGSTWAFWSRDAPKSPGQQPPGPETGELAVVGDRSERRPLRANSKDMGGDEQLKEEPSRGQSIKAKQSKDKLSKKTKKTKPQSLDLNKTPSRPVTPQSDATSTKIESPSKGKTKTPTTATKSAPPNLLLPSFKDTYRMKESPSILKQITALLLRAQQAPAKHVFLKNEAPRIRKAIAIGVHGLFPATFLRPMIGQPTGTSIKFANHCAEGIRRWAESHGCGDCEIEKVALEGEGKIEARVQNLWTLLQNWMDHIRQADLVVIACHSQGVPVSMMLLEKLVDSGAIGNAKVGVCAMAGVSLGPFAEYKSSMGILMGTAAELWEFANSESEVSRRYEAALKKTLEYGVRITYVGSIDDQLSAIYSPASHPYIYRAVFIDGRLHASDFITHLVGFACKLRNMGVSDHGLIRELSIPLAGSLYGGEGHSRLYDDDQVYDLAISHTLETTDAGSVPCEIARYEGLAQPNPYVLPWIMRGLLEEDFVKTELSTETDQLLKRFDDWKPTTKPLQNVKYRLEAVRSRL</sequence>
<protein>
    <recommendedName>
        <fullName evidence="2">YMC020W-like alpha/beta hydrolase domain-containing protein</fullName>
    </recommendedName>
</protein>
<feature type="compositionally biased region" description="Polar residues" evidence="1">
    <location>
        <begin position="214"/>
        <end position="234"/>
    </location>
</feature>
<evidence type="ECO:0000313" key="3">
    <source>
        <dbReference type="EMBL" id="KAF3769582.1"/>
    </source>
</evidence>
<evidence type="ECO:0000313" key="4">
    <source>
        <dbReference type="Proteomes" id="UP000803844"/>
    </source>
</evidence>
<feature type="compositionally biased region" description="Low complexity" evidence="1">
    <location>
        <begin position="236"/>
        <end position="253"/>
    </location>
</feature>
<accession>A0A9P4Y9S9</accession>
<feature type="region of interest" description="Disordered" evidence="1">
    <location>
        <begin position="1"/>
        <end position="254"/>
    </location>
</feature>
<dbReference type="GeneID" id="63833686"/>
<evidence type="ECO:0000259" key="2">
    <source>
        <dbReference type="Pfam" id="PF26147"/>
    </source>
</evidence>
<dbReference type="PANTHER" id="PTHR47349:SF1">
    <property type="entry name" value="AER328WP"/>
    <property type="match status" value="1"/>
</dbReference>
<dbReference type="InterPro" id="IPR058933">
    <property type="entry name" value="YMC020W-like_ab_hydrolase"/>
</dbReference>
<proteinExistence type="predicted"/>
<dbReference type="AlphaFoldDB" id="A0A9P4Y9S9"/>
<name>A0A9P4Y9S9_CRYP1</name>
<feature type="compositionally biased region" description="Basic and acidic residues" evidence="1">
    <location>
        <begin position="161"/>
        <end position="186"/>
    </location>
</feature>
<organism evidence="3 4">
    <name type="scientific">Cryphonectria parasitica (strain ATCC 38755 / EP155)</name>
    <dbReference type="NCBI Taxonomy" id="660469"/>
    <lineage>
        <taxon>Eukaryota</taxon>
        <taxon>Fungi</taxon>
        <taxon>Dikarya</taxon>
        <taxon>Ascomycota</taxon>
        <taxon>Pezizomycotina</taxon>
        <taxon>Sordariomycetes</taxon>
        <taxon>Sordariomycetidae</taxon>
        <taxon>Diaporthales</taxon>
        <taxon>Cryphonectriaceae</taxon>
        <taxon>Cryphonectria-Endothia species complex</taxon>
        <taxon>Cryphonectria</taxon>
    </lineage>
</organism>
<dbReference type="InterPro" id="IPR058934">
    <property type="entry name" value="YMC020W-like"/>
</dbReference>
<evidence type="ECO:0000256" key="1">
    <source>
        <dbReference type="SAM" id="MobiDB-lite"/>
    </source>
</evidence>
<dbReference type="EMBL" id="MU032344">
    <property type="protein sequence ID" value="KAF3769582.1"/>
    <property type="molecule type" value="Genomic_DNA"/>
</dbReference>
<dbReference type="Proteomes" id="UP000803844">
    <property type="component" value="Unassembled WGS sequence"/>
</dbReference>
<dbReference type="PANTHER" id="PTHR47349">
    <property type="entry name" value="CHROMOSOME 8, WHOLE GENOME SHOTGUN SEQUENCE"/>
    <property type="match status" value="1"/>
</dbReference>
<feature type="domain" description="YMC020W-like alpha/beta hydrolase" evidence="2">
    <location>
        <begin position="257"/>
        <end position="607"/>
    </location>
</feature>
<reference evidence="3" key="1">
    <citation type="journal article" date="2020" name="Phytopathology">
        <title>Genome sequence of the chestnut blight fungus Cryphonectria parasitica EP155: A fundamental resource for an archetypical invasive plant pathogen.</title>
        <authorList>
            <person name="Crouch J.A."/>
            <person name="Dawe A."/>
            <person name="Aerts A."/>
            <person name="Barry K."/>
            <person name="Churchill A.C.L."/>
            <person name="Grimwood J."/>
            <person name="Hillman B."/>
            <person name="Milgroom M.G."/>
            <person name="Pangilinan J."/>
            <person name="Smith M."/>
            <person name="Salamov A."/>
            <person name="Schmutz J."/>
            <person name="Yadav J."/>
            <person name="Grigoriev I.V."/>
            <person name="Nuss D."/>
        </authorList>
    </citation>
    <scope>NUCLEOTIDE SEQUENCE</scope>
    <source>
        <strain evidence="3">EP155</strain>
    </source>
</reference>